<sequence>MAANLKKSENYRQLSNPFTMLNVCKRSPRKSLDLFVPTFVSVAVQTNQLCLQVFSQLTETLPLSKFEDLGERTDHLVGAYIQKFCSYAIWTRWFIGIYGH</sequence>
<organism evidence="1">
    <name type="scientific">Schistocephalus solidus</name>
    <name type="common">Tapeworm</name>
    <dbReference type="NCBI Taxonomy" id="70667"/>
    <lineage>
        <taxon>Eukaryota</taxon>
        <taxon>Metazoa</taxon>
        <taxon>Spiralia</taxon>
        <taxon>Lophotrochozoa</taxon>
        <taxon>Platyhelminthes</taxon>
        <taxon>Cestoda</taxon>
        <taxon>Eucestoda</taxon>
        <taxon>Diphyllobothriidea</taxon>
        <taxon>Diphyllobothriidae</taxon>
        <taxon>Schistocephalus</taxon>
    </lineage>
</organism>
<dbReference type="AlphaFoldDB" id="A0A0X3PJ00"/>
<name>A0A0X3PJ00_SCHSO</name>
<gene>
    <name evidence="1" type="ORF">TR147521</name>
</gene>
<protein>
    <submittedName>
        <fullName evidence="1">Uncharacterized protein</fullName>
    </submittedName>
</protein>
<evidence type="ECO:0000313" key="1">
    <source>
        <dbReference type="EMBL" id="JAP51739.1"/>
    </source>
</evidence>
<proteinExistence type="predicted"/>
<dbReference type="EMBL" id="GEEE01011486">
    <property type="protein sequence ID" value="JAP51739.1"/>
    <property type="molecule type" value="Transcribed_RNA"/>
</dbReference>
<accession>A0A0X3PJ00</accession>
<reference evidence="1" key="1">
    <citation type="submission" date="2016-01" db="EMBL/GenBank/DDBJ databases">
        <title>Reference transcriptome for the parasite Schistocephalus solidus: insights into the molecular evolution of parasitism.</title>
        <authorList>
            <person name="Hebert F.O."/>
            <person name="Grambauer S."/>
            <person name="Barber I."/>
            <person name="Landry C.R."/>
            <person name="Aubin-Horth N."/>
        </authorList>
    </citation>
    <scope>NUCLEOTIDE SEQUENCE</scope>
</reference>